<proteinExistence type="predicted"/>
<keyword evidence="1" id="KW-1133">Transmembrane helix</keyword>
<keyword evidence="3" id="KW-1185">Reference proteome</keyword>
<feature type="transmembrane region" description="Helical" evidence="1">
    <location>
        <begin position="184"/>
        <end position="203"/>
    </location>
</feature>
<evidence type="ECO:0000256" key="1">
    <source>
        <dbReference type="SAM" id="Phobius"/>
    </source>
</evidence>
<organism evidence="2 3">
    <name type="scientific">Thermosipho melanesiensis</name>
    <dbReference type="NCBI Taxonomy" id="46541"/>
    <lineage>
        <taxon>Bacteria</taxon>
        <taxon>Thermotogati</taxon>
        <taxon>Thermotogota</taxon>
        <taxon>Thermotogae</taxon>
        <taxon>Thermotogales</taxon>
        <taxon>Fervidobacteriaceae</taxon>
        <taxon>Thermosipho</taxon>
    </lineage>
</organism>
<dbReference type="RefSeq" id="WP_012056364.1">
    <property type="nucleotide sequence ID" value="NZ_CP007389.1"/>
</dbReference>
<evidence type="ECO:0008006" key="4">
    <source>
        <dbReference type="Google" id="ProtNLM"/>
    </source>
</evidence>
<feature type="transmembrane region" description="Helical" evidence="1">
    <location>
        <begin position="111"/>
        <end position="129"/>
    </location>
</feature>
<reference evidence="2 3" key="1">
    <citation type="submission" date="2014-02" db="EMBL/GenBank/DDBJ databases">
        <title>Diversity of Thermotogales isolates from hydrothermal vents.</title>
        <authorList>
            <person name="Haverkamp T.H.A."/>
            <person name="Lossouarn J."/>
            <person name="Geslin C."/>
            <person name="Nesbo C.L."/>
        </authorList>
    </citation>
    <scope>NUCLEOTIDE SEQUENCE [LARGE SCALE GENOMIC DNA]</scope>
    <source>
        <strain evidence="2 3">431</strain>
    </source>
</reference>
<keyword evidence="1" id="KW-0472">Membrane</keyword>
<name>A0ABM6GCG3_9BACT</name>
<dbReference type="Proteomes" id="UP000185490">
    <property type="component" value="Chromosome"/>
</dbReference>
<sequence>MMLHLFLGHYVADHGFTHNSKLRHLKGWDFVQHIIWSVFAILAFTFDTLLYTVPVVLFAFIAIHLFLDYLRIKVKKQLHYHLVELSGIVTALVFNIFVSTYFKTSYLSKEFVLYILGMALVTTALSYFFRNFYPAIEMYEDLEGISERLAFFIFYLANKPLLAFLALIFGFLFRLWKVKKFDHVWWISPTFAIVFSIFWKTIVF</sequence>
<gene>
    <name evidence="2" type="ORF">BW47_00710</name>
</gene>
<keyword evidence="1" id="KW-0812">Transmembrane</keyword>
<feature type="transmembrane region" description="Helical" evidence="1">
    <location>
        <begin position="34"/>
        <end position="67"/>
    </location>
</feature>
<feature type="transmembrane region" description="Helical" evidence="1">
    <location>
        <begin position="149"/>
        <end position="172"/>
    </location>
</feature>
<evidence type="ECO:0000313" key="2">
    <source>
        <dbReference type="EMBL" id="APT73207.1"/>
    </source>
</evidence>
<protein>
    <recommendedName>
        <fullName evidence="4">DUF3307 domain-containing protein</fullName>
    </recommendedName>
</protein>
<accession>A0ABM6GCG3</accession>
<dbReference type="EMBL" id="CP007389">
    <property type="protein sequence ID" value="APT73207.1"/>
    <property type="molecule type" value="Genomic_DNA"/>
</dbReference>
<evidence type="ECO:0000313" key="3">
    <source>
        <dbReference type="Proteomes" id="UP000185490"/>
    </source>
</evidence>
<feature type="transmembrane region" description="Helical" evidence="1">
    <location>
        <begin position="79"/>
        <end position="99"/>
    </location>
</feature>